<accession>A0A5Q2W992</accession>
<reference evidence="1 2" key="1">
    <citation type="submission" date="2019-10" db="EMBL/GenBank/DDBJ databases">
        <title>Florida's Freshwater Springs.</title>
        <authorList>
            <person name="Malki K."/>
            <person name="Breitbart M."/>
        </authorList>
    </citation>
    <scope>NUCLEOTIDE SEQUENCE [LARGE SCALE GENOMIC DNA]</scope>
    <source>
        <strain evidence="1">Ct6pe1</strain>
    </source>
</reference>
<evidence type="ECO:0000313" key="1">
    <source>
        <dbReference type="EMBL" id="QGH73511.1"/>
    </source>
</evidence>
<evidence type="ECO:0000313" key="2">
    <source>
        <dbReference type="Proteomes" id="UP000501749"/>
    </source>
</evidence>
<protein>
    <submittedName>
        <fullName evidence="1">Uncharacterized protein</fullName>
    </submittedName>
</protein>
<sequence length="61" mass="6916">MIFISVYVVTTRRDRHSVPLRMYSLRNTGMYYISEIPSRCAFTLTSNSGPKTRGSSLVRAA</sequence>
<keyword evidence="2" id="KW-1185">Reference proteome</keyword>
<dbReference type="Proteomes" id="UP000501749">
    <property type="component" value="Segment"/>
</dbReference>
<name>A0A5Q2W992_9VIRU</name>
<organism evidence="1 2">
    <name type="scientific">CRESS virus sp. ct6pe1</name>
    <dbReference type="NCBI Taxonomy" id="2656676"/>
    <lineage>
        <taxon>Viruses</taxon>
        <taxon>Monodnaviria</taxon>
        <taxon>Shotokuvirae</taxon>
        <taxon>Cressdnaviricota</taxon>
        <taxon>Arfiviricetes</taxon>
        <taxon>Gredzevirales</taxon>
        <taxon>Ouroboviridae</taxon>
        <taxon>Otosivirus</taxon>
        <taxon>Otosivirus volusiense</taxon>
    </lineage>
</organism>
<proteinExistence type="predicted"/>
<dbReference type="EMBL" id="MN582106">
    <property type="protein sequence ID" value="QGH73511.1"/>
    <property type="molecule type" value="Genomic_DNA"/>
</dbReference>